<dbReference type="Pfam" id="PF25888">
    <property type="entry name" value="WHD_DnaB"/>
    <property type="match status" value="1"/>
</dbReference>
<keyword evidence="4" id="KW-0378">Hydrolase</keyword>
<name>A0A4R7ZTW0_9FIRM</name>
<accession>A0A4R7ZTW0</accession>
<comment type="similarity">
    <text evidence="1">Belongs to the DnaB/DnaD family.</text>
</comment>
<dbReference type="GO" id="GO:0004386">
    <property type="term" value="F:helicase activity"/>
    <property type="evidence" value="ECO:0007669"/>
    <property type="project" value="UniProtKB-KW"/>
</dbReference>
<dbReference type="EMBL" id="SODD01000009">
    <property type="protein sequence ID" value="TDW21006.1"/>
    <property type="molecule type" value="Genomic_DNA"/>
</dbReference>
<keyword evidence="4" id="KW-0067">ATP-binding</keyword>
<sequence>MTLREDSKLQIEIHGKIERRDYHVLTMLYYPLIHESAYLLYEMMAALADEKMSFDNHLILVKVSGLSIEVIERERKVLEKYQLLKTYYSQKLDRYIYELYPPKKPTEFLEHEVFGRMYLDLLGEQVFRFQKQAFLQESLRKQEYEDISECISDVIREGWNEHFENTFSQMQEEIQEQRDGSEIIFNYDAFLLNFKNVWPPKKRSAKLLKEIGRVATLYGIHPQTMRGIVSRSLDKDGNLDVEAMRKRAANSKAKYETDEVNIYKWPPVRFLQNKQKGVEVSRYDRETIRILLEEYKLHPEVVNVLIDYVLQKANQRFPRNFVESVAGSWLRSNIETYEQAVAYMHNPTKTTKDEKVLISYDEEDTMSEDERQRLIEEIRQRRLANGES</sequence>
<proteinExistence type="inferred from homology"/>
<dbReference type="AlphaFoldDB" id="A0A4R7ZTW0"/>
<evidence type="ECO:0000259" key="3">
    <source>
        <dbReference type="Pfam" id="PF25888"/>
    </source>
</evidence>
<dbReference type="InterPro" id="IPR034829">
    <property type="entry name" value="DnaD-like_sf"/>
</dbReference>
<comment type="caution">
    <text evidence="4">The sequence shown here is derived from an EMBL/GenBank/DDBJ whole genome shotgun (WGS) entry which is preliminary data.</text>
</comment>
<feature type="domain" description="DnaB/C C-terminal" evidence="2">
    <location>
        <begin position="274"/>
        <end position="343"/>
    </location>
</feature>
<dbReference type="SUPFAM" id="SSF158499">
    <property type="entry name" value="DnaD domain-like"/>
    <property type="match status" value="1"/>
</dbReference>
<reference evidence="4 5" key="1">
    <citation type="submission" date="2019-03" db="EMBL/GenBank/DDBJ databases">
        <title>Genomic Encyclopedia of Type Strains, Phase IV (KMG-IV): sequencing the most valuable type-strain genomes for metagenomic binning, comparative biology and taxonomic classification.</title>
        <authorList>
            <person name="Goeker M."/>
        </authorList>
    </citation>
    <scope>NUCLEOTIDE SEQUENCE [LARGE SCALE GENOMIC DNA]</scope>
    <source>
        <strain evidence="4 5">DSM 28867</strain>
    </source>
</reference>
<protein>
    <submittedName>
        <fullName evidence="4">Replicative DNA helicase loader DnaB</fullName>
    </submittedName>
</protein>
<dbReference type="Gene3D" id="1.10.10.630">
    <property type="entry name" value="DnaD domain-like"/>
    <property type="match status" value="1"/>
</dbReference>
<evidence type="ECO:0000313" key="4">
    <source>
        <dbReference type="EMBL" id="TDW21006.1"/>
    </source>
</evidence>
<dbReference type="InterPro" id="IPR058660">
    <property type="entry name" value="WHD_DnaB"/>
</dbReference>
<evidence type="ECO:0000256" key="1">
    <source>
        <dbReference type="ARBA" id="ARBA00093462"/>
    </source>
</evidence>
<keyword evidence="4" id="KW-0547">Nucleotide-binding</keyword>
<organism evidence="4 5">
    <name type="scientific">Breznakia blatticola</name>
    <dbReference type="NCBI Taxonomy" id="1754012"/>
    <lineage>
        <taxon>Bacteria</taxon>
        <taxon>Bacillati</taxon>
        <taxon>Bacillota</taxon>
        <taxon>Erysipelotrichia</taxon>
        <taxon>Erysipelotrichales</taxon>
        <taxon>Erysipelotrichaceae</taxon>
        <taxon>Breznakia</taxon>
    </lineage>
</organism>
<dbReference type="RefSeq" id="WP_134168778.1">
    <property type="nucleotide sequence ID" value="NZ_SODD01000009.1"/>
</dbReference>
<dbReference type="Pfam" id="PF07261">
    <property type="entry name" value="DnaB_2"/>
    <property type="match status" value="1"/>
</dbReference>
<feature type="domain" description="Replicative helicase loading/DNA remodeling protein DnaB N-terminal winged helix" evidence="3">
    <location>
        <begin position="20"/>
        <end position="190"/>
    </location>
</feature>
<evidence type="ECO:0000313" key="5">
    <source>
        <dbReference type="Proteomes" id="UP000294743"/>
    </source>
</evidence>
<dbReference type="InterPro" id="IPR006343">
    <property type="entry name" value="DnaB/C_C"/>
</dbReference>
<evidence type="ECO:0000259" key="2">
    <source>
        <dbReference type="Pfam" id="PF07261"/>
    </source>
</evidence>
<dbReference type="OrthoDB" id="1652900at2"/>
<gene>
    <name evidence="4" type="ORF">EDD63_10941</name>
</gene>
<keyword evidence="4" id="KW-0347">Helicase</keyword>
<keyword evidence="5" id="KW-1185">Reference proteome</keyword>
<dbReference type="Proteomes" id="UP000294743">
    <property type="component" value="Unassembled WGS sequence"/>
</dbReference>